<organism evidence="2 3">
    <name type="scientific">Paludibaculum fermentans</name>
    <dbReference type="NCBI Taxonomy" id="1473598"/>
    <lineage>
        <taxon>Bacteria</taxon>
        <taxon>Pseudomonadati</taxon>
        <taxon>Acidobacteriota</taxon>
        <taxon>Terriglobia</taxon>
        <taxon>Bryobacterales</taxon>
        <taxon>Bryobacteraceae</taxon>
        <taxon>Paludibaculum</taxon>
    </lineage>
</organism>
<dbReference type="Gene3D" id="3.40.50.720">
    <property type="entry name" value="NAD(P)-binding Rossmann-like Domain"/>
    <property type="match status" value="1"/>
</dbReference>
<evidence type="ECO:0000313" key="2">
    <source>
        <dbReference type="EMBL" id="QOY90923.1"/>
    </source>
</evidence>
<dbReference type="KEGG" id="pfer:IRI77_13540"/>
<feature type="domain" description="NAD-dependent epimerase/dehydratase" evidence="1">
    <location>
        <begin position="3"/>
        <end position="225"/>
    </location>
</feature>
<name>A0A7S7SNH4_PALFE</name>
<protein>
    <submittedName>
        <fullName evidence="2">NAD-dependent epimerase/dehydratase family protein</fullName>
    </submittedName>
</protein>
<gene>
    <name evidence="2" type="ORF">IRI77_13540</name>
</gene>
<reference evidence="2 3" key="1">
    <citation type="submission" date="2020-10" db="EMBL/GenBank/DDBJ databases">
        <title>Complete genome sequence of Paludibaculum fermentans P105T, a facultatively anaerobic acidobacterium capable of dissimilatory Fe(III) reduction.</title>
        <authorList>
            <person name="Dedysh S.N."/>
            <person name="Beletsky A.V."/>
            <person name="Kulichevskaya I.S."/>
            <person name="Mardanov A.V."/>
            <person name="Ravin N.V."/>
        </authorList>
    </citation>
    <scope>NUCLEOTIDE SEQUENCE [LARGE SCALE GENOMIC DNA]</scope>
    <source>
        <strain evidence="2 3">P105</strain>
    </source>
</reference>
<dbReference type="InterPro" id="IPR036291">
    <property type="entry name" value="NAD(P)-bd_dom_sf"/>
</dbReference>
<dbReference type="InterPro" id="IPR001509">
    <property type="entry name" value="Epimerase_deHydtase"/>
</dbReference>
<evidence type="ECO:0000259" key="1">
    <source>
        <dbReference type="Pfam" id="PF01370"/>
    </source>
</evidence>
<dbReference type="SUPFAM" id="SSF51735">
    <property type="entry name" value="NAD(P)-binding Rossmann-fold domains"/>
    <property type="match status" value="1"/>
</dbReference>
<keyword evidence="3" id="KW-1185">Reference proteome</keyword>
<dbReference type="EMBL" id="CP063849">
    <property type="protein sequence ID" value="QOY90923.1"/>
    <property type="molecule type" value="Genomic_DNA"/>
</dbReference>
<dbReference type="PANTHER" id="PTHR43245">
    <property type="entry name" value="BIFUNCTIONAL POLYMYXIN RESISTANCE PROTEIN ARNA"/>
    <property type="match status" value="1"/>
</dbReference>
<dbReference type="Pfam" id="PF01370">
    <property type="entry name" value="Epimerase"/>
    <property type="match status" value="1"/>
</dbReference>
<dbReference type="InterPro" id="IPR050177">
    <property type="entry name" value="Lipid_A_modif_metabolic_enz"/>
</dbReference>
<dbReference type="RefSeq" id="WP_194452580.1">
    <property type="nucleotide sequence ID" value="NZ_CP063849.1"/>
</dbReference>
<proteinExistence type="predicted"/>
<dbReference type="AlphaFoldDB" id="A0A7S7SNH4"/>
<dbReference type="Proteomes" id="UP000593892">
    <property type="component" value="Chromosome"/>
</dbReference>
<accession>A0A7S7SNH4</accession>
<sequence>MRIAVIGGSGHIGTYLIPQLVEAGHAVLCVSRGQRQPYQPHDGWAVVEHVPLDRMVEEAAGTFGSRLAELKADAVIDLTCYTLGSARQLVEALRGNVGHFLHCGTIWIHGHSVEVPTTEDQPRRPISDYGRQKAAIEEYLLGEAREHGFPATLLHPGHLVGCGWLPLNPAANFNPEVFEKLAQGGAVVLPNFGLETVHHVHAADVAQAFTNAVARRSASTGESFHIVSPAALTLRGFAERVAGWFGKEANLSFLPWNEWRETVSQKDAEMTWDHIARSPNCSIAKAQRLLDYRPRYRSDEAVRESLLWWRSR</sequence>
<evidence type="ECO:0000313" key="3">
    <source>
        <dbReference type="Proteomes" id="UP000593892"/>
    </source>
</evidence>